<evidence type="ECO:0000313" key="3">
    <source>
        <dbReference type="Proteomes" id="UP000054485"/>
    </source>
</evidence>
<accession>A0A0D0AGE9</accession>
<gene>
    <name evidence="2" type="ORF">CY34DRAFT_245171</name>
</gene>
<name>A0A0D0AGE9_9AGAM</name>
<feature type="region of interest" description="Disordered" evidence="1">
    <location>
        <begin position="82"/>
        <end position="121"/>
    </location>
</feature>
<dbReference type="EMBL" id="KN835289">
    <property type="protein sequence ID" value="KIK40836.1"/>
    <property type="molecule type" value="Genomic_DNA"/>
</dbReference>
<evidence type="ECO:0000256" key="1">
    <source>
        <dbReference type="SAM" id="MobiDB-lite"/>
    </source>
</evidence>
<dbReference type="OrthoDB" id="2656549at2759"/>
<protein>
    <submittedName>
        <fullName evidence="2">Uncharacterized protein</fullName>
    </submittedName>
</protein>
<proteinExistence type="predicted"/>
<evidence type="ECO:0000313" key="2">
    <source>
        <dbReference type="EMBL" id="KIK40836.1"/>
    </source>
</evidence>
<organism evidence="2 3">
    <name type="scientific">Suillus luteus UH-Slu-Lm8-n1</name>
    <dbReference type="NCBI Taxonomy" id="930992"/>
    <lineage>
        <taxon>Eukaryota</taxon>
        <taxon>Fungi</taxon>
        <taxon>Dikarya</taxon>
        <taxon>Basidiomycota</taxon>
        <taxon>Agaricomycotina</taxon>
        <taxon>Agaricomycetes</taxon>
        <taxon>Agaricomycetidae</taxon>
        <taxon>Boletales</taxon>
        <taxon>Suillineae</taxon>
        <taxon>Suillaceae</taxon>
        <taxon>Suillus</taxon>
    </lineage>
</organism>
<dbReference type="HOGENOM" id="CLU_116413_0_0_1"/>
<reference evidence="3" key="2">
    <citation type="submission" date="2015-01" db="EMBL/GenBank/DDBJ databases">
        <title>Evolutionary Origins and Diversification of the Mycorrhizal Mutualists.</title>
        <authorList>
            <consortium name="DOE Joint Genome Institute"/>
            <consortium name="Mycorrhizal Genomics Consortium"/>
            <person name="Kohler A."/>
            <person name="Kuo A."/>
            <person name="Nagy L.G."/>
            <person name="Floudas D."/>
            <person name="Copeland A."/>
            <person name="Barry K.W."/>
            <person name="Cichocki N."/>
            <person name="Veneault-Fourrey C."/>
            <person name="LaButti K."/>
            <person name="Lindquist E.A."/>
            <person name="Lipzen A."/>
            <person name="Lundell T."/>
            <person name="Morin E."/>
            <person name="Murat C."/>
            <person name="Riley R."/>
            <person name="Ohm R."/>
            <person name="Sun H."/>
            <person name="Tunlid A."/>
            <person name="Henrissat B."/>
            <person name="Grigoriev I.V."/>
            <person name="Hibbett D.S."/>
            <person name="Martin F."/>
        </authorList>
    </citation>
    <scope>NUCLEOTIDE SEQUENCE [LARGE SCALE GENOMIC DNA]</scope>
    <source>
        <strain evidence="3">UH-Slu-Lm8-n1</strain>
    </source>
</reference>
<keyword evidence="3" id="KW-1185">Reference proteome</keyword>
<dbReference type="AlphaFoldDB" id="A0A0D0AGE9"/>
<reference evidence="2 3" key="1">
    <citation type="submission" date="2014-04" db="EMBL/GenBank/DDBJ databases">
        <authorList>
            <consortium name="DOE Joint Genome Institute"/>
            <person name="Kuo A."/>
            <person name="Ruytinx J."/>
            <person name="Rineau F."/>
            <person name="Colpaert J."/>
            <person name="Kohler A."/>
            <person name="Nagy L.G."/>
            <person name="Floudas D."/>
            <person name="Copeland A."/>
            <person name="Barry K.W."/>
            <person name="Cichocki N."/>
            <person name="Veneault-Fourrey C."/>
            <person name="LaButti K."/>
            <person name="Lindquist E.A."/>
            <person name="Lipzen A."/>
            <person name="Lundell T."/>
            <person name="Morin E."/>
            <person name="Murat C."/>
            <person name="Sun H."/>
            <person name="Tunlid A."/>
            <person name="Henrissat B."/>
            <person name="Grigoriev I.V."/>
            <person name="Hibbett D.S."/>
            <person name="Martin F."/>
            <person name="Nordberg H.P."/>
            <person name="Cantor M.N."/>
            <person name="Hua S.X."/>
        </authorList>
    </citation>
    <scope>NUCLEOTIDE SEQUENCE [LARGE SCALE GENOMIC DNA]</scope>
    <source>
        <strain evidence="2 3">UH-Slu-Lm8-n1</strain>
    </source>
</reference>
<dbReference type="Proteomes" id="UP000054485">
    <property type="component" value="Unassembled WGS sequence"/>
</dbReference>
<dbReference type="InParanoid" id="A0A0D0AGE9"/>
<feature type="compositionally biased region" description="Polar residues" evidence="1">
    <location>
        <begin position="106"/>
        <end position="121"/>
    </location>
</feature>
<sequence length="160" mass="17191">MFKQPNTGGSAKYGKDFFADYSNRPTAPPANPSLLNWRSLFSSTVTDAPRPSPRVSRHWNFNLLPVGNSRRIVEVAPARDEDRYGITPETDAEAAAAMQRTDGNEADNSTQPAAGAQASQVQPIQIQAQVSTGGVEGVAYEGVSCCGFFFGCRRPASHQA</sequence>